<proteinExistence type="predicted"/>
<comment type="caution">
    <text evidence="1">The sequence shown here is derived from an EMBL/GenBank/DDBJ whole genome shotgun (WGS) entry which is preliminary data.</text>
</comment>
<evidence type="ECO:0000313" key="1">
    <source>
        <dbReference type="EMBL" id="RNA24707.1"/>
    </source>
</evidence>
<reference evidence="1 2" key="1">
    <citation type="journal article" date="2018" name="Sci. Rep.">
        <title>Genomic signatures of local adaptation to the degree of environmental predictability in rotifers.</title>
        <authorList>
            <person name="Franch-Gras L."/>
            <person name="Hahn C."/>
            <person name="Garcia-Roger E.M."/>
            <person name="Carmona M.J."/>
            <person name="Serra M."/>
            <person name="Gomez A."/>
        </authorList>
    </citation>
    <scope>NUCLEOTIDE SEQUENCE [LARGE SCALE GENOMIC DNA]</scope>
    <source>
        <strain evidence="1">HYR1</strain>
    </source>
</reference>
<protein>
    <submittedName>
        <fullName evidence="1">Uncharacterized protein</fullName>
    </submittedName>
</protein>
<keyword evidence="2" id="KW-1185">Reference proteome</keyword>
<sequence>NWIIKITLVVVSKEIRVYFRSNLVSNLNIEKCLVMHIGSKNIYETRGTFDANNLIEHYSQLSHERDILQPEDLHKNDKLDKTLWNILIDRIKYSTKKILQKRVKTDSWESESEEEFLDSDCTINENINVENLDQTKQIVHNMSEKSDPETKDQKNRILRKRKYQLDITEK</sequence>
<evidence type="ECO:0000313" key="2">
    <source>
        <dbReference type="Proteomes" id="UP000276133"/>
    </source>
</evidence>
<gene>
    <name evidence="1" type="ORF">BpHYR1_040505</name>
</gene>
<name>A0A3M7RMX8_BRAPC</name>
<accession>A0A3M7RMX8</accession>
<dbReference type="AlphaFoldDB" id="A0A3M7RMX8"/>
<dbReference type="Proteomes" id="UP000276133">
    <property type="component" value="Unassembled WGS sequence"/>
</dbReference>
<organism evidence="1 2">
    <name type="scientific">Brachionus plicatilis</name>
    <name type="common">Marine rotifer</name>
    <name type="synonym">Brachionus muelleri</name>
    <dbReference type="NCBI Taxonomy" id="10195"/>
    <lineage>
        <taxon>Eukaryota</taxon>
        <taxon>Metazoa</taxon>
        <taxon>Spiralia</taxon>
        <taxon>Gnathifera</taxon>
        <taxon>Rotifera</taxon>
        <taxon>Eurotatoria</taxon>
        <taxon>Monogononta</taxon>
        <taxon>Pseudotrocha</taxon>
        <taxon>Ploima</taxon>
        <taxon>Brachionidae</taxon>
        <taxon>Brachionus</taxon>
    </lineage>
</organism>
<dbReference type="EMBL" id="REGN01003065">
    <property type="protein sequence ID" value="RNA24707.1"/>
    <property type="molecule type" value="Genomic_DNA"/>
</dbReference>
<feature type="non-terminal residue" evidence="1">
    <location>
        <position position="1"/>
    </location>
</feature>